<sequence>MVVGTLLLFWYLTSFERQFPFAEVANFAYEPAIGPSRPYMKLYPTFGIIKDSIVAIGIENTQYEPHP</sequence>
<evidence type="ECO:0000313" key="1">
    <source>
        <dbReference type="EMBL" id="OMD38500.1"/>
    </source>
</evidence>
<protein>
    <submittedName>
        <fullName evidence="1">Uncharacterized protein</fullName>
    </submittedName>
</protein>
<name>A0ABX3GVR0_9BACL</name>
<dbReference type="EMBL" id="MPVP01000012">
    <property type="protein sequence ID" value="OMD38500.1"/>
    <property type="molecule type" value="Genomic_DNA"/>
</dbReference>
<evidence type="ECO:0000313" key="2">
    <source>
        <dbReference type="Proteomes" id="UP000187158"/>
    </source>
</evidence>
<accession>A0ABX3GVR0</accession>
<reference evidence="1 2" key="1">
    <citation type="submission" date="2016-11" db="EMBL/GenBank/DDBJ databases">
        <title>Paenibacillus species isolates.</title>
        <authorList>
            <person name="Beno S.M."/>
        </authorList>
    </citation>
    <scope>NUCLEOTIDE SEQUENCE [LARGE SCALE GENOMIC DNA]</scope>
    <source>
        <strain evidence="1 2">FSL H7-0433</strain>
    </source>
</reference>
<comment type="caution">
    <text evidence="1">The sequence shown here is derived from an EMBL/GenBank/DDBJ whole genome shotgun (WGS) entry which is preliminary data.</text>
</comment>
<dbReference type="Proteomes" id="UP000187158">
    <property type="component" value="Unassembled WGS sequence"/>
</dbReference>
<keyword evidence="2" id="KW-1185">Reference proteome</keyword>
<gene>
    <name evidence="1" type="ORF">BSO21_04045</name>
</gene>
<organism evidence="1 2">
    <name type="scientific">Paenibacillus odorifer</name>
    <dbReference type="NCBI Taxonomy" id="189426"/>
    <lineage>
        <taxon>Bacteria</taxon>
        <taxon>Bacillati</taxon>
        <taxon>Bacillota</taxon>
        <taxon>Bacilli</taxon>
        <taxon>Bacillales</taxon>
        <taxon>Paenibacillaceae</taxon>
        <taxon>Paenibacillus</taxon>
    </lineage>
</organism>
<proteinExistence type="predicted"/>